<feature type="region of interest" description="Disordered" evidence="1">
    <location>
        <begin position="79"/>
        <end position="103"/>
    </location>
</feature>
<sequence>MAYDPRAWPLELDNRKAEVPVESRQALEVLAVMAFFAIAAKIEATSRDWAPELDNRKAEVPVESRQALEVLAVMAFLPSQPRSKRPRETGHRSWTMEKRRQRR</sequence>
<name>A0A3M8P8W7_9BACL</name>
<dbReference type="AlphaFoldDB" id="A0A3M8P8W7"/>
<organism evidence="2 3">
    <name type="scientific">Planococcus salinus</name>
    <dbReference type="NCBI Taxonomy" id="1848460"/>
    <lineage>
        <taxon>Bacteria</taxon>
        <taxon>Bacillati</taxon>
        <taxon>Bacillota</taxon>
        <taxon>Bacilli</taxon>
        <taxon>Bacillales</taxon>
        <taxon>Caryophanaceae</taxon>
        <taxon>Planococcus</taxon>
    </lineage>
</organism>
<dbReference type="Proteomes" id="UP000275473">
    <property type="component" value="Unassembled WGS sequence"/>
</dbReference>
<proteinExistence type="predicted"/>
<keyword evidence="3" id="KW-1185">Reference proteome</keyword>
<protein>
    <submittedName>
        <fullName evidence="2">Uncharacterized protein</fullName>
    </submittedName>
</protein>
<dbReference type="EMBL" id="RIAX01000004">
    <property type="protein sequence ID" value="RNF39700.1"/>
    <property type="molecule type" value="Genomic_DNA"/>
</dbReference>
<evidence type="ECO:0000313" key="2">
    <source>
        <dbReference type="EMBL" id="RNF39700.1"/>
    </source>
</evidence>
<feature type="compositionally biased region" description="Basic and acidic residues" evidence="1">
    <location>
        <begin position="86"/>
        <end position="103"/>
    </location>
</feature>
<gene>
    <name evidence="2" type="ORF">EEX84_06950</name>
</gene>
<accession>A0A3M8P8W7</accession>
<evidence type="ECO:0000256" key="1">
    <source>
        <dbReference type="SAM" id="MobiDB-lite"/>
    </source>
</evidence>
<comment type="caution">
    <text evidence="2">The sequence shown here is derived from an EMBL/GenBank/DDBJ whole genome shotgun (WGS) entry which is preliminary data.</text>
</comment>
<reference evidence="2 3" key="1">
    <citation type="journal article" date="2018" name="Int. J. Syst. Evol. Microbiol.">
        <title>Planococcus salinus sp. nov., a moderately halophilic bacterium isolated from a saline-alkali soil.</title>
        <authorList>
            <person name="Gan L."/>
        </authorList>
    </citation>
    <scope>NUCLEOTIDE SEQUENCE [LARGE SCALE GENOMIC DNA]</scope>
    <source>
        <strain evidence="2 3">LCB217</strain>
    </source>
</reference>
<evidence type="ECO:0000313" key="3">
    <source>
        <dbReference type="Proteomes" id="UP000275473"/>
    </source>
</evidence>